<keyword evidence="3" id="KW-1185">Reference proteome</keyword>
<feature type="signal peptide" evidence="1">
    <location>
        <begin position="1"/>
        <end position="22"/>
    </location>
</feature>
<dbReference type="NCBIfam" id="NF047436">
    <property type="entry name" value="LA_2272_repeat"/>
    <property type="match status" value="1"/>
</dbReference>
<accession>A0A150WNK1</accession>
<evidence type="ECO:0000313" key="2">
    <source>
        <dbReference type="EMBL" id="KYG65877.1"/>
    </source>
</evidence>
<keyword evidence="1" id="KW-0732">Signal</keyword>
<dbReference type="OrthoDB" id="5293287at2"/>
<comment type="caution">
    <text evidence="2">The sequence shown here is derived from an EMBL/GenBank/DDBJ whole genome shotgun (WGS) entry which is preliminary data.</text>
</comment>
<reference evidence="2 3" key="1">
    <citation type="submission" date="2016-03" db="EMBL/GenBank/DDBJ databases">
        <authorList>
            <person name="Ploux O."/>
        </authorList>
    </citation>
    <scope>NUCLEOTIDE SEQUENCE [LARGE SCALE GENOMIC DNA]</scope>
    <source>
        <strain evidence="2 3">R0</strain>
    </source>
</reference>
<dbReference type="AlphaFoldDB" id="A0A150WNK1"/>
<sequence>MKTHIKIIFVVFAVFFSNHVMAATTITPLAVGIVPPVQFPSDDFTITGFRLSLLYGHHRNVYGLDVGALGNITDQTFTGLAVSGLFNKTGGQTTILGLQFAGVANINTNKVSAYGLQVALMNYQSADSDIVGLQLAAGNHAPFTDVFGVQAGLYNRAKEVYGLQLGVVNIAENLHGIQIGLINFNNKGLISVCPILNVGF</sequence>
<dbReference type="EMBL" id="LUKE01000001">
    <property type="protein sequence ID" value="KYG65877.1"/>
    <property type="molecule type" value="Genomic_DNA"/>
</dbReference>
<proteinExistence type="predicted"/>
<organism evidence="2 3">
    <name type="scientific">Bdellovibrio bacteriovorus</name>
    <dbReference type="NCBI Taxonomy" id="959"/>
    <lineage>
        <taxon>Bacteria</taxon>
        <taxon>Pseudomonadati</taxon>
        <taxon>Bdellovibrionota</taxon>
        <taxon>Bdellovibrionia</taxon>
        <taxon>Bdellovibrionales</taxon>
        <taxon>Pseudobdellovibrionaceae</taxon>
        <taxon>Bdellovibrio</taxon>
    </lineage>
</organism>
<feature type="chain" id="PRO_5007573025" description="PhaC PHA synthase" evidence="1">
    <location>
        <begin position="23"/>
        <end position="200"/>
    </location>
</feature>
<name>A0A150WNK1_BDEBC</name>
<evidence type="ECO:0000256" key="1">
    <source>
        <dbReference type="SAM" id="SignalP"/>
    </source>
</evidence>
<dbReference type="InterPro" id="IPR058093">
    <property type="entry name" value="LA_2272-like"/>
</dbReference>
<dbReference type="RefSeq" id="WP_061833420.1">
    <property type="nucleotide sequence ID" value="NZ_LUKE01000001.1"/>
</dbReference>
<dbReference type="Proteomes" id="UP000075320">
    <property type="component" value="Unassembled WGS sequence"/>
</dbReference>
<gene>
    <name evidence="2" type="ORF">AZI86_02045</name>
</gene>
<protein>
    <recommendedName>
        <fullName evidence="4">PhaC PHA synthase</fullName>
    </recommendedName>
</protein>
<evidence type="ECO:0000313" key="3">
    <source>
        <dbReference type="Proteomes" id="UP000075320"/>
    </source>
</evidence>
<evidence type="ECO:0008006" key="4">
    <source>
        <dbReference type="Google" id="ProtNLM"/>
    </source>
</evidence>